<dbReference type="SUPFAM" id="SSF46785">
    <property type="entry name" value="Winged helix' DNA-binding domain"/>
    <property type="match status" value="1"/>
</dbReference>
<dbReference type="InterPro" id="IPR005119">
    <property type="entry name" value="LysR_subst-bd"/>
</dbReference>
<dbReference type="PRINTS" id="PR00039">
    <property type="entry name" value="HTHLYSR"/>
</dbReference>
<evidence type="ECO:0000256" key="1">
    <source>
        <dbReference type="ARBA" id="ARBA00009437"/>
    </source>
</evidence>
<proteinExistence type="inferred from homology"/>
<gene>
    <name evidence="6" type="ORF">J9B83_06745</name>
</gene>
<dbReference type="SUPFAM" id="SSF53850">
    <property type="entry name" value="Periplasmic binding protein-like II"/>
    <property type="match status" value="1"/>
</dbReference>
<feature type="domain" description="HTH lysR-type" evidence="5">
    <location>
        <begin position="3"/>
        <end position="60"/>
    </location>
</feature>
<reference evidence="6 7" key="1">
    <citation type="submission" date="2021-04" db="EMBL/GenBank/DDBJ databases">
        <authorList>
            <person name="Sun C."/>
        </authorList>
    </citation>
    <scope>NUCLEOTIDE SEQUENCE [LARGE SCALE GENOMIC DNA]</scope>
    <source>
        <strain evidence="6 7">A79</strain>
    </source>
</reference>
<dbReference type="InterPro" id="IPR000847">
    <property type="entry name" value="LysR_HTH_N"/>
</dbReference>
<dbReference type="Gene3D" id="1.10.10.10">
    <property type="entry name" value="Winged helix-like DNA-binding domain superfamily/Winged helix DNA-binding domain"/>
    <property type="match status" value="1"/>
</dbReference>
<accession>A0ABS5HAF6</accession>
<evidence type="ECO:0000259" key="5">
    <source>
        <dbReference type="PROSITE" id="PS50931"/>
    </source>
</evidence>
<organism evidence="6 7">
    <name type="scientific">Marinomonas vulgaris</name>
    <dbReference type="NCBI Taxonomy" id="2823372"/>
    <lineage>
        <taxon>Bacteria</taxon>
        <taxon>Pseudomonadati</taxon>
        <taxon>Pseudomonadota</taxon>
        <taxon>Gammaproteobacteria</taxon>
        <taxon>Oceanospirillales</taxon>
        <taxon>Oceanospirillaceae</taxon>
        <taxon>Marinomonas</taxon>
    </lineage>
</organism>
<dbReference type="InterPro" id="IPR036388">
    <property type="entry name" value="WH-like_DNA-bd_sf"/>
</dbReference>
<reference evidence="7" key="2">
    <citation type="submission" date="2023-07" db="EMBL/GenBank/DDBJ databases">
        <title>Marinomonas vulgaris A79, complete genome.</title>
        <authorList>
            <person name="Ying J.-J."/>
        </authorList>
    </citation>
    <scope>NUCLEOTIDE SEQUENCE [LARGE SCALE GENOMIC DNA]</scope>
    <source>
        <strain evidence="7">A79</strain>
    </source>
</reference>
<evidence type="ECO:0000256" key="4">
    <source>
        <dbReference type="ARBA" id="ARBA00023163"/>
    </source>
</evidence>
<dbReference type="Pfam" id="PF03466">
    <property type="entry name" value="LysR_substrate"/>
    <property type="match status" value="1"/>
</dbReference>
<evidence type="ECO:0000313" key="7">
    <source>
        <dbReference type="Proteomes" id="UP000679722"/>
    </source>
</evidence>
<keyword evidence="2" id="KW-0805">Transcription regulation</keyword>
<keyword evidence="4" id="KW-0804">Transcription</keyword>
<dbReference type="PANTHER" id="PTHR30126:SF94">
    <property type="entry name" value="LYSR FAMILY TRANSCRIPTIONAL REGULATOR"/>
    <property type="match status" value="1"/>
</dbReference>
<dbReference type="EMBL" id="JAGSSV010000006">
    <property type="protein sequence ID" value="MBR7888638.1"/>
    <property type="molecule type" value="Genomic_DNA"/>
</dbReference>
<dbReference type="PANTHER" id="PTHR30126">
    <property type="entry name" value="HTH-TYPE TRANSCRIPTIONAL REGULATOR"/>
    <property type="match status" value="1"/>
</dbReference>
<name>A0ABS5HAF6_9GAMM</name>
<dbReference type="Proteomes" id="UP000679722">
    <property type="component" value="Unassembled WGS sequence"/>
</dbReference>
<dbReference type="InterPro" id="IPR036390">
    <property type="entry name" value="WH_DNA-bd_sf"/>
</dbReference>
<protein>
    <submittedName>
        <fullName evidence="6">LysR family transcriptional regulator</fullName>
    </submittedName>
</protein>
<comment type="similarity">
    <text evidence="1">Belongs to the LysR transcriptional regulatory family.</text>
</comment>
<dbReference type="PROSITE" id="PS50931">
    <property type="entry name" value="HTH_LYSR"/>
    <property type="match status" value="1"/>
</dbReference>
<evidence type="ECO:0000256" key="3">
    <source>
        <dbReference type="ARBA" id="ARBA00023125"/>
    </source>
</evidence>
<evidence type="ECO:0000256" key="2">
    <source>
        <dbReference type="ARBA" id="ARBA00023015"/>
    </source>
</evidence>
<dbReference type="RefSeq" id="WP_211535984.1">
    <property type="nucleotide sequence ID" value="NZ_JAGSSV010000006.1"/>
</dbReference>
<dbReference type="Pfam" id="PF00126">
    <property type="entry name" value="HTH_1"/>
    <property type="match status" value="1"/>
</dbReference>
<sequence length="300" mass="33322">MRITLRQLQIFEAVVHTGSVTAAAEMVSISQPAASQALRELEALLGRPLFRRHGKRLQITPQARHLLPQARAVLSQIEQIESMGSGDELSGSLHLAASVSVGNYLLPKQMSLFKRQHPNIRFNLEIGNTQSVIQQLLTGKAEVGFIEGYCQHAELMTQVWLKDELVVFGSVEEDRKTELSWEDLQAANWIMRETGSGTRTILEQATAAHISQLNVVLSLAHMEAVKQAVIHQMGLGCLSRMAISQELNAGLIRLYQTPLALNRNLLIVTPKNTALTQNAQRFIDQCCQISESEENEQPSK</sequence>
<dbReference type="Gene3D" id="3.40.190.290">
    <property type="match status" value="1"/>
</dbReference>
<keyword evidence="7" id="KW-1185">Reference proteome</keyword>
<comment type="caution">
    <text evidence="6">The sequence shown here is derived from an EMBL/GenBank/DDBJ whole genome shotgun (WGS) entry which is preliminary data.</text>
</comment>
<evidence type="ECO:0000313" key="6">
    <source>
        <dbReference type="EMBL" id="MBR7888638.1"/>
    </source>
</evidence>
<keyword evidence="3" id="KW-0238">DNA-binding</keyword>